<dbReference type="RefSeq" id="WP_349118523.1">
    <property type="nucleotide sequence ID" value="NZ_JBBMFM010000103.1"/>
</dbReference>
<dbReference type="PANTHER" id="PTHR43300:SF7">
    <property type="entry name" value="UDP-N-ACETYLBACILLOSAMINE N-ACETYLTRANSFERASE"/>
    <property type="match status" value="1"/>
</dbReference>
<gene>
    <name evidence="4" type="ORF">WMQ36_20730</name>
</gene>
<dbReference type="NCBIfam" id="TIGR03570">
    <property type="entry name" value="NeuD_NnaD"/>
    <property type="match status" value="1"/>
</dbReference>
<dbReference type="InterPro" id="IPR050179">
    <property type="entry name" value="Trans_hexapeptide_repeat"/>
</dbReference>
<dbReference type="EMBL" id="JBBMFM010000103">
    <property type="protein sequence ID" value="MEQ2427396.1"/>
    <property type="molecule type" value="Genomic_DNA"/>
</dbReference>
<proteinExistence type="predicted"/>
<sequence length="207" mass="22114">MKRLLIWGAGDQGTVTLDCALAMGQYGEIDFLDMKEKGHREIPGYRIHEEAKVDLEHFLQAYDEVIVAVGSNELREKKITQLKSWGITLATIVHPTAIISPSSCISQGCTLLARAVVNPNARIGIGCIVNTGAIVEHDCVVEDFVNICPGVSIAGHTRIGRKSFIGIGSTVIDDIKVGKEVVIGAGAAVIRDIPDYAVAAGVPAKIR</sequence>
<keyword evidence="1" id="KW-0808">Transferase</keyword>
<dbReference type="InterPro" id="IPR020019">
    <property type="entry name" value="AcTrfase_PglD-like"/>
</dbReference>
<dbReference type="Gene3D" id="2.160.10.10">
    <property type="entry name" value="Hexapeptide repeat proteins"/>
    <property type="match status" value="1"/>
</dbReference>
<dbReference type="PROSITE" id="PS00101">
    <property type="entry name" value="HEXAPEP_TRANSFERASES"/>
    <property type="match status" value="1"/>
</dbReference>
<dbReference type="Pfam" id="PF00132">
    <property type="entry name" value="Hexapep"/>
    <property type="match status" value="1"/>
</dbReference>
<evidence type="ECO:0000313" key="4">
    <source>
        <dbReference type="EMBL" id="MEQ2427396.1"/>
    </source>
</evidence>
<accession>A0ABV1DC99</accession>
<evidence type="ECO:0000313" key="5">
    <source>
        <dbReference type="Proteomes" id="UP001454086"/>
    </source>
</evidence>
<dbReference type="InterPro" id="IPR018357">
    <property type="entry name" value="Hexapep_transf_CS"/>
</dbReference>
<dbReference type="InterPro" id="IPR001451">
    <property type="entry name" value="Hexapep"/>
</dbReference>
<dbReference type="CDD" id="cd03360">
    <property type="entry name" value="LbH_AT_putative"/>
    <property type="match status" value="1"/>
</dbReference>
<keyword evidence="2" id="KW-0677">Repeat</keyword>
<comment type="caution">
    <text evidence="4">The sequence shown here is derived from an EMBL/GenBank/DDBJ whole genome shotgun (WGS) entry which is preliminary data.</text>
</comment>
<dbReference type="InterPro" id="IPR011004">
    <property type="entry name" value="Trimer_LpxA-like_sf"/>
</dbReference>
<feature type="domain" description="PglD N-terminal" evidence="3">
    <location>
        <begin position="3"/>
        <end position="81"/>
    </location>
</feature>
<reference evidence="4 5" key="1">
    <citation type="submission" date="2024-03" db="EMBL/GenBank/DDBJ databases">
        <title>Human intestinal bacterial collection.</title>
        <authorList>
            <person name="Pauvert C."/>
            <person name="Hitch T.C.A."/>
            <person name="Clavel T."/>
        </authorList>
    </citation>
    <scope>NUCLEOTIDE SEQUENCE [LARGE SCALE GENOMIC DNA]</scope>
    <source>
        <strain evidence="4 5">CLA-SR-H021</strain>
    </source>
</reference>
<keyword evidence="5" id="KW-1185">Reference proteome</keyword>
<dbReference type="PANTHER" id="PTHR43300">
    <property type="entry name" value="ACETYLTRANSFERASE"/>
    <property type="match status" value="1"/>
</dbReference>
<organism evidence="4 5">
    <name type="scientific">Enterocloster hominis</name>
    <name type="common">ex Hitch et al. 2024</name>
    <dbReference type="NCBI Taxonomy" id="1917870"/>
    <lineage>
        <taxon>Bacteria</taxon>
        <taxon>Bacillati</taxon>
        <taxon>Bacillota</taxon>
        <taxon>Clostridia</taxon>
        <taxon>Lachnospirales</taxon>
        <taxon>Lachnospiraceae</taxon>
        <taxon>Enterocloster</taxon>
    </lineage>
</organism>
<dbReference type="Proteomes" id="UP001454086">
    <property type="component" value="Unassembled WGS sequence"/>
</dbReference>
<protein>
    <submittedName>
        <fullName evidence="4">Acetyltransferase</fullName>
    </submittedName>
</protein>
<evidence type="ECO:0000259" key="3">
    <source>
        <dbReference type="Pfam" id="PF17836"/>
    </source>
</evidence>
<dbReference type="Pfam" id="PF17836">
    <property type="entry name" value="PglD_N"/>
    <property type="match status" value="1"/>
</dbReference>
<name>A0ABV1DC99_9FIRM</name>
<dbReference type="Gene3D" id="3.40.50.20">
    <property type="match status" value="1"/>
</dbReference>
<evidence type="ECO:0000256" key="1">
    <source>
        <dbReference type="ARBA" id="ARBA00022679"/>
    </source>
</evidence>
<evidence type="ECO:0000256" key="2">
    <source>
        <dbReference type="ARBA" id="ARBA00022737"/>
    </source>
</evidence>
<dbReference type="InterPro" id="IPR041561">
    <property type="entry name" value="PglD_N"/>
</dbReference>
<dbReference type="SUPFAM" id="SSF51161">
    <property type="entry name" value="Trimeric LpxA-like enzymes"/>
    <property type="match status" value="1"/>
</dbReference>